<dbReference type="Proteomes" id="UP001271769">
    <property type="component" value="Unassembled WGS sequence"/>
</dbReference>
<keyword evidence="3" id="KW-1185">Reference proteome</keyword>
<dbReference type="EMBL" id="JAXCLX010000002">
    <property type="protein sequence ID" value="MDY0873324.1"/>
    <property type="molecule type" value="Genomic_DNA"/>
</dbReference>
<evidence type="ECO:0000313" key="2">
    <source>
        <dbReference type="EMBL" id="MDY0873324.1"/>
    </source>
</evidence>
<name>A0ABU5E1E1_9PROT</name>
<sequence>MIDQEQPRQLPRRDLLFQVSDWFAWAPERETRNAWRAWAGQADAAADDASMPALPMMLRRRVTPIGQKALGAAMACSSVTEARYVLASRHGEFDRTVTVLNSLAQGEQPSPAEFSMSVHHGLAGLLSIHTGNRAGHTAVAGSLDSFGYGLVEAVSCLVEAPMRPVMLIYFDAPLPSAYAPFRAGAEVDLPLVLAMTLSAPAGDALSVSANAGADEDESQENLPLSFLRFLLGARPTATARGGRMTWRWDRVQ</sequence>
<evidence type="ECO:0000313" key="3">
    <source>
        <dbReference type="Proteomes" id="UP001271769"/>
    </source>
</evidence>
<organism evidence="2 3">
    <name type="scientific">Dongia rigui</name>
    <dbReference type="NCBI Taxonomy" id="940149"/>
    <lineage>
        <taxon>Bacteria</taxon>
        <taxon>Pseudomonadati</taxon>
        <taxon>Pseudomonadota</taxon>
        <taxon>Alphaproteobacteria</taxon>
        <taxon>Rhodospirillales</taxon>
        <taxon>Dongiaceae</taxon>
        <taxon>Dongia</taxon>
    </lineage>
</organism>
<dbReference type="InterPro" id="IPR014030">
    <property type="entry name" value="Ketoacyl_synth_N"/>
</dbReference>
<reference evidence="2 3" key="1">
    <citation type="journal article" date="2013" name="Antonie Van Leeuwenhoek">
        <title>Dongia rigui sp. nov., isolated from freshwater of a large wetland in Korea.</title>
        <authorList>
            <person name="Baik K.S."/>
            <person name="Hwang Y.M."/>
            <person name="Choi J.S."/>
            <person name="Kwon J."/>
            <person name="Seong C.N."/>
        </authorList>
    </citation>
    <scope>NUCLEOTIDE SEQUENCE [LARGE SCALE GENOMIC DNA]</scope>
    <source>
        <strain evidence="2 3">04SU4-P</strain>
    </source>
</reference>
<accession>A0ABU5E1E1</accession>
<proteinExistence type="predicted"/>
<protein>
    <submittedName>
        <fullName evidence="2">Beta-ketoacyl synthase chain length factor</fullName>
    </submittedName>
</protein>
<gene>
    <name evidence="2" type="ORF">SMD31_15385</name>
</gene>
<comment type="caution">
    <text evidence="2">The sequence shown here is derived from an EMBL/GenBank/DDBJ whole genome shotgun (WGS) entry which is preliminary data.</text>
</comment>
<feature type="domain" description="Beta-ketoacyl synthase-like N-terminal" evidence="1">
    <location>
        <begin position="35"/>
        <end position="248"/>
    </location>
</feature>
<dbReference type="RefSeq" id="WP_320501778.1">
    <property type="nucleotide sequence ID" value="NZ_JAXCLX010000002.1"/>
</dbReference>
<dbReference type="Pfam" id="PF13723">
    <property type="entry name" value="Ketoacyl-synt_2"/>
    <property type="match status" value="1"/>
</dbReference>
<evidence type="ECO:0000259" key="1">
    <source>
        <dbReference type="Pfam" id="PF13723"/>
    </source>
</evidence>